<dbReference type="SUPFAM" id="SSF82171">
    <property type="entry name" value="DPP6 N-terminal domain-like"/>
    <property type="match status" value="1"/>
</dbReference>
<reference evidence="2 3" key="1">
    <citation type="submission" date="2022-03" db="EMBL/GenBank/DDBJ databases">
        <title>Survey of Intraspecific Variation of Edwardsiella anguillarum Isolates from Non-Anguillid Fish Host Originating from Varied Geographic Locations.</title>
        <authorList>
            <person name="Armwood A.R."/>
            <person name="Woodyard E."/>
            <person name="Waldbieser G.C."/>
            <person name="Camus A.C."/>
            <person name="Divya D."/>
            <person name="Tekedar H."/>
            <person name="Soto E."/>
            <person name="Stein C."/>
            <person name="Ucko M."/>
            <person name="Ware C."/>
            <person name="Griffin M.J."/>
        </authorList>
    </citation>
    <scope>NUCLEOTIDE SEQUENCE [LARGE SCALE GENOMIC DNA]</scope>
    <source>
        <strain evidence="2 3">R18-35-2</strain>
    </source>
</reference>
<feature type="signal peptide" evidence="1">
    <location>
        <begin position="1"/>
        <end position="23"/>
    </location>
</feature>
<keyword evidence="3" id="KW-1185">Reference proteome</keyword>
<protein>
    <submittedName>
        <fullName evidence="2">Uncharacterized protein</fullName>
    </submittedName>
</protein>
<proteinExistence type="predicted"/>
<feature type="chain" id="PRO_5046251605" evidence="1">
    <location>
        <begin position="24"/>
        <end position="188"/>
    </location>
</feature>
<evidence type="ECO:0000313" key="3">
    <source>
        <dbReference type="Proteomes" id="UP001238370"/>
    </source>
</evidence>
<dbReference type="EMBL" id="CP094302">
    <property type="protein sequence ID" value="WHP85208.1"/>
    <property type="molecule type" value="Genomic_DNA"/>
</dbReference>
<dbReference type="RefSeq" id="WP_283292177.1">
    <property type="nucleotide sequence ID" value="NZ_CP094302.2"/>
</dbReference>
<sequence length="188" mass="20417">MIRSLSIVAISILTLASVNFSFAEQMTPVQHITAPGGKVTYYIVSSNNRTHDDPPVTAIVLREKEKNKIILRESLSPDPEKNLSGFYNMYLSPDAKELFFNSEAWATSGAIHSINVLTGKTKYISPGELACVILSGEYQGDLIVAKHKYFVQGGSYENLYLVDLSGKEIGIVAQGTDKSSVCPALGQG</sequence>
<keyword evidence="1" id="KW-0732">Signal</keyword>
<evidence type="ECO:0000313" key="2">
    <source>
        <dbReference type="EMBL" id="WHP85208.1"/>
    </source>
</evidence>
<accession>A0ABY8SJH2</accession>
<name>A0ABY8SJH2_9GAMM</name>
<gene>
    <name evidence="2" type="ORF">MQ095_07250</name>
</gene>
<dbReference type="Proteomes" id="UP001238370">
    <property type="component" value="Chromosome"/>
</dbReference>
<organism evidence="2 3">
    <name type="scientific">Edwardsiella anguillarum</name>
    <dbReference type="NCBI Taxonomy" id="1821960"/>
    <lineage>
        <taxon>Bacteria</taxon>
        <taxon>Pseudomonadati</taxon>
        <taxon>Pseudomonadota</taxon>
        <taxon>Gammaproteobacteria</taxon>
        <taxon>Enterobacterales</taxon>
        <taxon>Hafniaceae</taxon>
        <taxon>Edwardsiella</taxon>
    </lineage>
</organism>
<evidence type="ECO:0000256" key="1">
    <source>
        <dbReference type="SAM" id="SignalP"/>
    </source>
</evidence>